<keyword evidence="2" id="KW-0274">FAD</keyword>
<evidence type="ECO:0000313" key="4">
    <source>
        <dbReference type="EMBL" id="CAB4739107.1"/>
    </source>
</evidence>
<dbReference type="InterPro" id="IPR051209">
    <property type="entry name" value="FAD-bind_Monooxygenase_sf"/>
</dbReference>
<dbReference type="Pfam" id="PF00743">
    <property type="entry name" value="FMO-like"/>
    <property type="match status" value="1"/>
</dbReference>
<dbReference type="EMBL" id="CAFBOS010000083">
    <property type="protein sequence ID" value="CAB4998332.1"/>
    <property type="molecule type" value="Genomic_DNA"/>
</dbReference>
<keyword evidence="3" id="KW-0560">Oxidoreductase</keyword>
<reference evidence="4" key="1">
    <citation type="submission" date="2020-05" db="EMBL/GenBank/DDBJ databases">
        <authorList>
            <person name="Chiriac C."/>
            <person name="Salcher M."/>
            <person name="Ghai R."/>
            <person name="Kavagutti S V."/>
        </authorList>
    </citation>
    <scope>NUCLEOTIDE SEQUENCE</scope>
</reference>
<dbReference type="EMBL" id="CAEZYR010000029">
    <property type="protein sequence ID" value="CAB4739107.1"/>
    <property type="molecule type" value="Genomic_DNA"/>
</dbReference>
<evidence type="ECO:0000256" key="1">
    <source>
        <dbReference type="ARBA" id="ARBA00022630"/>
    </source>
</evidence>
<dbReference type="SUPFAM" id="SSF51905">
    <property type="entry name" value="FAD/NAD(P)-binding domain"/>
    <property type="match status" value="2"/>
</dbReference>
<evidence type="ECO:0000313" key="5">
    <source>
        <dbReference type="EMBL" id="CAB4998332.1"/>
    </source>
</evidence>
<dbReference type="GO" id="GO:0004499">
    <property type="term" value="F:N,N-dimethylaniline monooxygenase activity"/>
    <property type="evidence" value="ECO:0007669"/>
    <property type="project" value="InterPro"/>
</dbReference>
<dbReference type="InterPro" id="IPR036188">
    <property type="entry name" value="FAD/NAD-bd_sf"/>
</dbReference>
<dbReference type="InterPro" id="IPR000960">
    <property type="entry name" value="Flavin_mOase"/>
</dbReference>
<protein>
    <submittedName>
        <fullName evidence="4">Unannotated protein</fullName>
    </submittedName>
</protein>
<sequence length="626" mass="69551">MNTAVDGAFIRRAFDLADLNAVKIALVQATGDPEVAALGPIAELSLDQRELLIAKAISFVQSDAVNLPAELPAEDELRRLMEMATGISMTDEEFEARRGIPGFEEHPWACHWANGKPELPEGFKVAIVGAGFSGIAAGVQMQRLGIPYVIFERQSAVGGVWSANKYPDARVDTLSVTYEFNFEKNYPWTQYFAPQAEVQGYIEHVAKKFGLWENIRFNSDLKAAVFDDHRGVWHLTVGQSDGTTIELDANAVISAVGVFANPLFPNIEGRESFGGPVLHPTQWTSDHNVSGKTVGVIGNGSTGVQLLAPIARDAKQVYVFQRTPQWISPRPKYGQPLEPEMRWLFDAMPGYWNWARYTATSALFASHELMVIDPEWVASGGFINKKNDQIRTDLTAYIKVQVNNREDLVEKLLPDYAPMSRRPVVDNGWYTALTRDNVELVTDGIARLTPNGVETVDGVERQIDILVTATGFDVVKFLWPAEYVGVDGMNLHERWSKDGPRAYLSLMVPGFPNMFMLYGPNSQPVSGGTSLPAWYTIWSGYIGQCIMAMIEGGFTKVQVTEEAHDRYNEALDAEAQTLLLLADEGTAKEKNYYVNDFGRLQVNAPFQSPHFHAMSSKPDWNDLELS</sequence>
<dbReference type="GO" id="GO:0050661">
    <property type="term" value="F:NADP binding"/>
    <property type="evidence" value="ECO:0007669"/>
    <property type="project" value="InterPro"/>
</dbReference>
<dbReference type="PANTHER" id="PTHR42877:SF4">
    <property type="entry name" value="FAD_NAD(P)-BINDING DOMAIN-CONTAINING PROTEIN-RELATED"/>
    <property type="match status" value="1"/>
</dbReference>
<dbReference type="AlphaFoldDB" id="A0A6J6SWR6"/>
<accession>A0A6J6SWR6</accession>
<organism evidence="4">
    <name type="scientific">freshwater metagenome</name>
    <dbReference type="NCBI Taxonomy" id="449393"/>
    <lineage>
        <taxon>unclassified sequences</taxon>
        <taxon>metagenomes</taxon>
        <taxon>ecological metagenomes</taxon>
    </lineage>
</organism>
<name>A0A6J6SWR6_9ZZZZ</name>
<gene>
    <name evidence="4" type="ORF">UFOPK2754_01032</name>
    <name evidence="5" type="ORF">UFOPK3967_01466</name>
</gene>
<dbReference type="PRINTS" id="PR00370">
    <property type="entry name" value="FMOXYGENASE"/>
</dbReference>
<dbReference type="PANTHER" id="PTHR42877">
    <property type="entry name" value="L-ORNITHINE N(5)-MONOOXYGENASE-RELATED"/>
    <property type="match status" value="1"/>
</dbReference>
<evidence type="ECO:0000256" key="2">
    <source>
        <dbReference type="ARBA" id="ARBA00022827"/>
    </source>
</evidence>
<proteinExistence type="predicted"/>
<dbReference type="Gene3D" id="3.50.50.60">
    <property type="entry name" value="FAD/NAD(P)-binding domain"/>
    <property type="match status" value="2"/>
</dbReference>
<dbReference type="GO" id="GO:0050660">
    <property type="term" value="F:flavin adenine dinucleotide binding"/>
    <property type="evidence" value="ECO:0007669"/>
    <property type="project" value="InterPro"/>
</dbReference>
<keyword evidence="1" id="KW-0285">Flavoprotein</keyword>
<evidence type="ECO:0000256" key="3">
    <source>
        <dbReference type="ARBA" id="ARBA00023002"/>
    </source>
</evidence>
<dbReference type="InterPro" id="IPR020946">
    <property type="entry name" value="Flavin_mOase-like"/>
</dbReference>